<feature type="domain" description="ABC-type glycine betaine transport system substrate-binding" evidence="2">
    <location>
        <begin position="40"/>
        <end position="298"/>
    </location>
</feature>
<keyword evidence="1" id="KW-0732">Signal</keyword>
<reference evidence="3" key="2">
    <citation type="submission" date="2020-01" db="EMBL/GenBank/DDBJ databases">
        <authorList>
            <person name="Campanaro S."/>
        </authorList>
    </citation>
    <scope>NUCLEOTIDE SEQUENCE</scope>
    <source>
        <strain evidence="3">AS01afH2WH_6</strain>
    </source>
</reference>
<dbReference type="PROSITE" id="PS51257">
    <property type="entry name" value="PROKAR_LIPOPROTEIN"/>
    <property type="match status" value="1"/>
</dbReference>
<dbReference type="Pfam" id="PF04069">
    <property type="entry name" value="OpuAC"/>
    <property type="match status" value="1"/>
</dbReference>
<proteinExistence type="predicted"/>
<evidence type="ECO:0000313" key="4">
    <source>
        <dbReference type="Proteomes" id="UP000767327"/>
    </source>
</evidence>
<feature type="signal peptide" evidence="1">
    <location>
        <begin position="1"/>
        <end position="26"/>
    </location>
</feature>
<protein>
    <submittedName>
        <fullName evidence="3">ABC transporter substrate-binding protein</fullName>
    </submittedName>
</protein>
<accession>A0A971CYR2</accession>
<dbReference type="GO" id="GO:0043190">
    <property type="term" value="C:ATP-binding cassette (ABC) transporter complex"/>
    <property type="evidence" value="ECO:0007669"/>
    <property type="project" value="InterPro"/>
</dbReference>
<dbReference type="AlphaFoldDB" id="A0A971CYR2"/>
<dbReference type="CDD" id="cd13606">
    <property type="entry name" value="PBP2_ProX_like"/>
    <property type="match status" value="1"/>
</dbReference>
<evidence type="ECO:0000256" key="1">
    <source>
        <dbReference type="SAM" id="SignalP"/>
    </source>
</evidence>
<reference evidence="3" key="1">
    <citation type="journal article" date="2020" name="Biotechnol. Biofuels">
        <title>New insights from the biogas microbiome by comprehensive genome-resolved metagenomics of nearly 1600 species originating from multiple anaerobic digesters.</title>
        <authorList>
            <person name="Campanaro S."/>
            <person name="Treu L."/>
            <person name="Rodriguez-R L.M."/>
            <person name="Kovalovszki A."/>
            <person name="Ziels R.M."/>
            <person name="Maus I."/>
            <person name="Zhu X."/>
            <person name="Kougias P.G."/>
            <person name="Basile A."/>
            <person name="Luo G."/>
            <person name="Schluter A."/>
            <person name="Konstantinidis K.T."/>
            <person name="Angelidaki I."/>
        </authorList>
    </citation>
    <scope>NUCLEOTIDE SEQUENCE</scope>
    <source>
        <strain evidence="3">AS01afH2WH_6</strain>
    </source>
</reference>
<name>A0A971CYR2_9BIFI</name>
<feature type="chain" id="PRO_5038092031" evidence="1">
    <location>
        <begin position="27"/>
        <end position="302"/>
    </location>
</feature>
<dbReference type="Gene3D" id="3.40.190.120">
    <property type="entry name" value="Osmoprotection protein (prox), domain 2"/>
    <property type="match status" value="1"/>
</dbReference>
<dbReference type="Gene3D" id="3.40.190.10">
    <property type="entry name" value="Periplasmic binding protein-like II"/>
    <property type="match status" value="1"/>
</dbReference>
<sequence>MSTRKRLGAAVMVLMGVLMFTGCGNSDPLDDGGQSSSSQAIVIGSQDYYSNEIIAEIYAQGLEKSGYKVDRQFRIGQREVYLPEVEAGKIDLFPEYSGNLLQYLKPDTTARTSDAVYQALSKAMPNGLKVLDQSKAADQDSYVVTQAFADKWGISTIKDLSKVTDTMTLGGNSELETRPYGPKGLEQTYGVKVSFTPIEDQGGPLTVKALNDNSIQLANISTASPELKANHLLSLKDPQGLFLASNVVPVASKKLDDKAVKVINDIDASLSTDDLISMNVRSTTDQESASKIATAWLKDKKL</sequence>
<dbReference type="Proteomes" id="UP000767327">
    <property type="component" value="Unassembled WGS sequence"/>
</dbReference>
<dbReference type="InterPro" id="IPR007210">
    <property type="entry name" value="ABC_Gly_betaine_transp_sub-bd"/>
</dbReference>
<evidence type="ECO:0000259" key="2">
    <source>
        <dbReference type="Pfam" id="PF04069"/>
    </source>
</evidence>
<comment type="caution">
    <text evidence="3">The sequence shown here is derived from an EMBL/GenBank/DDBJ whole genome shotgun (WGS) entry which is preliminary data.</text>
</comment>
<gene>
    <name evidence="3" type="ORF">GXW98_03620</name>
</gene>
<evidence type="ECO:0000313" key="3">
    <source>
        <dbReference type="EMBL" id="NLT79361.1"/>
    </source>
</evidence>
<dbReference type="SUPFAM" id="SSF53850">
    <property type="entry name" value="Periplasmic binding protein-like II"/>
    <property type="match status" value="1"/>
</dbReference>
<organism evidence="3 4">
    <name type="scientific">Bifidobacterium crudilactis</name>
    <dbReference type="NCBI Taxonomy" id="327277"/>
    <lineage>
        <taxon>Bacteria</taxon>
        <taxon>Bacillati</taxon>
        <taxon>Actinomycetota</taxon>
        <taxon>Actinomycetes</taxon>
        <taxon>Bifidobacteriales</taxon>
        <taxon>Bifidobacteriaceae</taxon>
        <taxon>Bifidobacterium</taxon>
    </lineage>
</organism>
<dbReference type="RefSeq" id="WP_273173133.1">
    <property type="nucleotide sequence ID" value="NZ_JAAXZR010000016.1"/>
</dbReference>
<dbReference type="GO" id="GO:0022857">
    <property type="term" value="F:transmembrane transporter activity"/>
    <property type="evidence" value="ECO:0007669"/>
    <property type="project" value="InterPro"/>
</dbReference>
<dbReference type="EMBL" id="JAAXZR010000016">
    <property type="protein sequence ID" value="NLT79361.1"/>
    <property type="molecule type" value="Genomic_DNA"/>
</dbReference>